<feature type="transmembrane region" description="Helical" evidence="2">
    <location>
        <begin position="6"/>
        <end position="28"/>
    </location>
</feature>
<feature type="region of interest" description="Disordered" evidence="1">
    <location>
        <begin position="120"/>
        <end position="143"/>
    </location>
</feature>
<feature type="compositionally biased region" description="Polar residues" evidence="1">
    <location>
        <begin position="127"/>
        <end position="136"/>
    </location>
</feature>
<accession>A0A5B9R2C1</accession>
<keyword evidence="2" id="KW-0472">Membrane</keyword>
<reference evidence="3 4" key="1">
    <citation type="submission" date="2019-08" db="EMBL/GenBank/DDBJ databases">
        <title>Deep-cultivation of Planctomycetes and their phenomic and genomic characterization uncovers novel biology.</title>
        <authorList>
            <person name="Wiegand S."/>
            <person name="Jogler M."/>
            <person name="Boedeker C."/>
            <person name="Pinto D."/>
            <person name="Vollmers J."/>
            <person name="Rivas-Marin E."/>
            <person name="Kohn T."/>
            <person name="Peeters S.H."/>
            <person name="Heuer A."/>
            <person name="Rast P."/>
            <person name="Oberbeckmann S."/>
            <person name="Bunk B."/>
            <person name="Jeske O."/>
            <person name="Meyerdierks A."/>
            <person name="Storesund J.E."/>
            <person name="Kallscheuer N."/>
            <person name="Luecker S."/>
            <person name="Lage O.M."/>
            <person name="Pohl T."/>
            <person name="Merkel B.J."/>
            <person name="Hornburger P."/>
            <person name="Mueller R.-W."/>
            <person name="Bruemmer F."/>
            <person name="Labrenz M."/>
            <person name="Spormann A.M."/>
            <person name="Op den Camp H."/>
            <person name="Overmann J."/>
            <person name="Amann R."/>
            <person name="Jetten M.S.M."/>
            <person name="Mascher T."/>
            <person name="Medema M.H."/>
            <person name="Devos D.P."/>
            <person name="Kaster A.-K."/>
            <person name="Ovreas L."/>
            <person name="Rohde M."/>
            <person name="Galperin M.Y."/>
            <person name="Jogler C."/>
        </authorList>
    </citation>
    <scope>NUCLEOTIDE SEQUENCE [LARGE SCALE GENOMIC DNA]</scope>
    <source>
        <strain evidence="3 4">UC8</strain>
    </source>
</reference>
<sequence length="143" mass="16154">MRTAATLLEVAAATVLTSFLLIPSLSLLDQSRRLNERHELREQMSFEAQRLLDLRTADLAHRSTFLRDHRRPNGLVSGGTLAARGLPAVRYESTTIADPLYPAMGNEMLILRVEVWQDDDGDRQSDPNEPSIQLFTKRSRPNN</sequence>
<name>A0A5B9R2C1_9BACT</name>
<dbReference type="RefSeq" id="WP_148080606.1">
    <property type="nucleotide sequence ID" value="NZ_CP042914.1"/>
</dbReference>
<dbReference type="KEGG" id="rul:UC8_55870"/>
<evidence type="ECO:0000256" key="1">
    <source>
        <dbReference type="SAM" id="MobiDB-lite"/>
    </source>
</evidence>
<dbReference type="OrthoDB" id="9967190at2"/>
<protein>
    <submittedName>
        <fullName evidence="3">Uncharacterized protein</fullName>
    </submittedName>
</protein>
<proteinExistence type="predicted"/>
<gene>
    <name evidence="3" type="ORF">UC8_55870</name>
</gene>
<evidence type="ECO:0000313" key="3">
    <source>
        <dbReference type="EMBL" id="QEG43536.1"/>
    </source>
</evidence>
<keyword evidence="2" id="KW-1133">Transmembrane helix</keyword>
<keyword evidence="2" id="KW-0812">Transmembrane</keyword>
<evidence type="ECO:0000256" key="2">
    <source>
        <dbReference type="SAM" id="Phobius"/>
    </source>
</evidence>
<dbReference type="Proteomes" id="UP000325286">
    <property type="component" value="Chromosome"/>
</dbReference>
<dbReference type="AlphaFoldDB" id="A0A5B9R2C1"/>
<keyword evidence="4" id="KW-1185">Reference proteome</keyword>
<evidence type="ECO:0000313" key="4">
    <source>
        <dbReference type="Proteomes" id="UP000325286"/>
    </source>
</evidence>
<organism evidence="3 4">
    <name type="scientific">Roseimaritima ulvae</name>
    <dbReference type="NCBI Taxonomy" id="980254"/>
    <lineage>
        <taxon>Bacteria</taxon>
        <taxon>Pseudomonadati</taxon>
        <taxon>Planctomycetota</taxon>
        <taxon>Planctomycetia</taxon>
        <taxon>Pirellulales</taxon>
        <taxon>Pirellulaceae</taxon>
        <taxon>Roseimaritima</taxon>
    </lineage>
</organism>
<dbReference type="EMBL" id="CP042914">
    <property type="protein sequence ID" value="QEG43536.1"/>
    <property type="molecule type" value="Genomic_DNA"/>
</dbReference>